<dbReference type="Gene3D" id="1.25.40.10">
    <property type="entry name" value="Tetratricopeptide repeat domain"/>
    <property type="match status" value="1"/>
</dbReference>
<dbReference type="Pfam" id="PF12770">
    <property type="entry name" value="CHAT"/>
    <property type="match status" value="1"/>
</dbReference>
<dbReference type="InterPro" id="IPR024983">
    <property type="entry name" value="CHAT_dom"/>
</dbReference>
<dbReference type="SUPFAM" id="SSF48452">
    <property type="entry name" value="TPR-like"/>
    <property type="match status" value="1"/>
</dbReference>
<evidence type="ECO:0000313" key="2">
    <source>
        <dbReference type="EMBL" id="MBM6401609.1"/>
    </source>
</evidence>
<dbReference type="EMBL" id="JAFDVD010000016">
    <property type="protein sequence ID" value="MBM6401609.1"/>
    <property type="molecule type" value="Genomic_DNA"/>
</dbReference>
<feature type="domain" description="CHAT" evidence="1">
    <location>
        <begin position="560"/>
        <end position="776"/>
    </location>
</feature>
<evidence type="ECO:0000313" key="3">
    <source>
        <dbReference type="Proteomes" id="UP001430172"/>
    </source>
</evidence>
<name>A0ABS2CNZ8_9MICO</name>
<accession>A0ABS2CNZ8</accession>
<comment type="caution">
    <text evidence="2">The sequence shown here is derived from an EMBL/GenBank/DDBJ whole genome shotgun (WGS) entry which is preliminary data.</text>
</comment>
<dbReference type="Proteomes" id="UP001430172">
    <property type="component" value="Unassembled WGS sequence"/>
</dbReference>
<keyword evidence="3" id="KW-1185">Reference proteome</keyword>
<reference evidence="2" key="1">
    <citation type="submission" date="2021-02" db="EMBL/GenBank/DDBJ databases">
        <title>Phycicoccus sp. MQZ13P-5T, whole genome shotgun sequence.</title>
        <authorList>
            <person name="Tuo L."/>
        </authorList>
    </citation>
    <scope>NUCLEOTIDE SEQUENCE</scope>
    <source>
        <strain evidence="2">MQZ13P-5</strain>
    </source>
</reference>
<gene>
    <name evidence="2" type="ORF">JQN70_14525</name>
</gene>
<evidence type="ECO:0000259" key="1">
    <source>
        <dbReference type="Pfam" id="PF12770"/>
    </source>
</evidence>
<dbReference type="InterPro" id="IPR011990">
    <property type="entry name" value="TPR-like_helical_dom_sf"/>
</dbReference>
<dbReference type="RefSeq" id="WP_204132078.1">
    <property type="nucleotide sequence ID" value="NZ_JAFDVD010000016.1"/>
</dbReference>
<protein>
    <submittedName>
        <fullName evidence="2">CHAT domain-containing protein</fullName>
    </submittedName>
</protein>
<proteinExistence type="predicted"/>
<organism evidence="2 3">
    <name type="scientific">Phycicoccus sonneratiae</name>
    <dbReference type="NCBI Taxonomy" id="2807628"/>
    <lineage>
        <taxon>Bacteria</taxon>
        <taxon>Bacillati</taxon>
        <taxon>Actinomycetota</taxon>
        <taxon>Actinomycetes</taxon>
        <taxon>Micrococcales</taxon>
        <taxon>Intrasporangiaceae</taxon>
        <taxon>Phycicoccus</taxon>
    </lineage>
</organism>
<sequence length="813" mass="86975">MLRARVHVTHAVSRVQRGDRRGAFELLDEADRLLVGAPANQVSSLAVVQRAGLHGRVGEWHAAAALLEALPLTRHVAPRTRCLIHLNLGLCYQFLGRYGESDARLLRAQQHAVALGYPDLAAAAVHNRGRLHLLLGDLPRALALLSEAGEHADEVLPPGALLDRARVLAEAGLIDRALETLEDGARAARAGGIAHDLAEADLERARLALLREDPAAARTLAARAERRFRHRSEEAWAVRATLLRLQAEVLTGRRPQAVATALTELADGPARTSAVGAEAAVLAAEAAARVGDLDEARRQLARPDVRRTASFPLRLHRTLVLAEVHAAEGRTDLVRRELRRGVQRLVTEQARHTSLDSRTAVALHSRRLREAHLDLALGRASASQVFDATELWRGVSHRLPPLSAPPDAELARLTADARRLHTEAAETSDPRRRRALEVAARDAERAVARRDWSHAGAGTDGSGEQLSPVTLAALRPVLREARAGLLSLFIHRDDLWAVTVTPDETRLTRVVDLPAVVEAAQRLRADLVTRRLAVGTPMEAVVRRSMERSAAMLGALLGPTVPRAHRLVVIPSAALASIPWRLVPGIAGHLVTVAPSATFWARRSRRAEPGPAPRVAALAGPGLARAHHEVADVAAAWHDPLADVASGAVADGRQLRAALRSAAVVHVAAHGVHQDESPLFSSLLMRDGPVFAHELQRGGVRADHVVLSSCEVGRTHVRPGDEPLGLTASLLATGVRSVVAAVGPVGDDDAHAVMSTYHRLLARGMDTAEALEIASAGVDDGRLFCAYGADWAAPWPGDEPAQMKMAGSAKSAS</sequence>